<organism evidence="2 3">
    <name type="scientific">Strongylus vulgaris</name>
    <name type="common">Blood worm</name>
    <dbReference type="NCBI Taxonomy" id="40348"/>
    <lineage>
        <taxon>Eukaryota</taxon>
        <taxon>Metazoa</taxon>
        <taxon>Ecdysozoa</taxon>
        <taxon>Nematoda</taxon>
        <taxon>Chromadorea</taxon>
        <taxon>Rhabditida</taxon>
        <taxon>Rhabditina</taxon>
        <taxon>Rhabditomorpha</taxon>
        <taxon>Strongyloidea</taxon>
        <taxon>Strongylidae</taxon>
        <taxon>Strongylus</taxon>
    </lineage>
</organism>
<dbReference type="Proteomes" id="UP000270094">
    <property type="component" value="Unassembled WGS sequence"/>
</dbReference>
<reference evidence="2 3" key="1">
    <citation type="submission" date="2018-11" db="EMBL/GenBank/DDBJ databases">
        <authorList>
            <consortium name="Pathogen Informatics"/>
        </authorList>
    </citation>
    <scope>NUCLEOTIDE SEQUENCE [LARGE SCALE GENOMIC DNA]</scope>
</reference>
<evidence type="ECO:0000256" key="1">
    <source>
        <dbReference type="SAM" id="Phobius"/>
    </source>
</evidence>
<keyword evidence="3" id="KW-1185">Reference proteome</keyword>
<sequence>MRLILYLTVFLLGLSYGRIQKRHMRLILYLTVFLLGLSYGRIQKNQRVYKRRAPSAFQLARLQRDYDDYDSGDSAGGKGRGDPSF</sequence>
<keyword evidence="1" id="KW-0812">Transmembrane</keyword>
<evidence type="ECO:0000313" key="2">
    <source>
        <dbReference type="EMBL" id="VDM83827.1"/>
    </source>
</evidence>
<keyword evidence="1" id="KW-1133">Transmembrane helix</keyword>
<evidence type="ECO:0000313" key="3">
    <source>
        <dbReference type="Proteomes" id="UP000270094"/>
    </source>
</evidence>
<dbReference type="EMBL" id="UYYB01125610">
    <property type="protein sequence ID" value="VDM83827.1"/>
    <property type="molecule type" value="Genomic_DNA"/>
</dbReference>
<feature type="transmembrane region" description="Helical" evidence="1">
    <location>
        <begin position="27"/>
        <end position="42"/>
    </location>
</feature>
<gene>
    <name evidence="2" type="ORF">SVUK_LOCUS18825</name>
</gene>
<dbReference type="OrthoDB" id="5868576at2759"/>
<dbReference type="AlphaFoldDB" id="A0A3P7K5W0"/>
<accession>A0A3P7K5W0</accession>
<proteinExistence type="predicted"/>
<name>A0A3P7K5W0_STRVU</name>
<protein>
    <submittedName>
        <fullName evidence="2">Uncharacterized protein</fullName>
    </submittedName>
</protein>
<keyword evidence="1" id="KW-0472">Membrane</keyword>